<dbReference type="Proteomes" id="UP000615026">
    <property type="component" value="Unassembled WGS sequence"/>
</dbReference>
<dbReference type="EMBL" id="JADEXP010000267">
    <property type="protein sequence ID" value="MBE9069384.1"/>
    <property type="molecule type" value="Genomic_DNA"/>
</dbReference>
<dbReference type="RefSeq" id="WP_193995294.1">
    <property type="nucleotide sequence ID" value="NZ_JADEXP010000267.1"/>
</dbReference>
<feature type="domain" description="YchJ-like middle NTF2-like" evidence="1">
    <location>
        <begin position="31"/>
        <end position="129"/>
    </location>
</feature>
<dbReference type="AlphaFoldDB" id="A0A929FBV9"/>
<evidence type="ECO:0000259" key="1">
    <source>
        <dbReference type="Pfam" id="PF17775"/>
    </source>
</evidence>
<dbReference type="SUPFAM" id="SSF103642">
    <property type="entry name" value="Sec-C motif"/>
    <property type="match status" value="1"/>
</dbReference>
<dbReference type="Pfam" id="PF17775">
    <property type="entry name" value="YchJ_M-like"/>
    <property type="match status" value="1"/>
</dbReference>
<name>A0A929FBV9_LEPEC</name>
<dbReference type="PANTHER" id="PTHR33747">
    <property type="entry name" value="UPF0225 PROTEIN SCO1677"/>
    <property type="match status" value="1"/>
</dbReference>
<accession>A0A929FBV9</accession>
<sequence>MSSNDPCPCGSQCPYSSCCEPYLTATSVAPTAEALMRSRYVAYCQGNVKYLVATRHPSTRKFDDRINLIKSVKATVWELLTVVSTRQGRQADTSGYVEFVAVHSQPDWGQLHERSKFIKENGCWFYVDGELLPPILPKRNQPCWCGSGKKFKHCHG</sequence>
<dbReference type="SUPFAM" id="SSF54427">
    <property type="entry name" value="NTF2-like"/>
    <property type="match status" value="1"/>
</dbReference>
<proteinExistence type="predicted"/>
<reference evidence="2" key="1">
    <citation type="submission" date="2020-10" db="EMBL/GenBank/DDBJ databases">
        <authorList>
            <person name="Castelo-Branco R."/>
            <person name="Eusebio N."/>
            <person name="Adriana R."/>
            <person name="Vieira A."/>
            <person name="Brugerolle De Fraissinette N."/>
            <person name="Rezende De Castro R."/>
            <person name="Schneider M.P."/>
            <person name="Vasconcelos V."/>
            <person name="Leao P.N."/>
        </authorList>
    </citation>
    <scope>NUCLEOTIDE SEQUENCE</scope>
    <source>
        <strain evidence="2">LEGE 11479</strain>
    </source>
</reference>
<dbReference type="NCBIfam" id="NF002486">
    <property type="entry name" value="PRK01752.1"/>
    <property type="match status" value="1"/>
</dbReference>
<comment type="caution">
    <text evidence="2">The sequence shown here is derived from an EMBL/GenBank/DDBJ whole genome shotgun (WGS) entry which is preliminary data.</text>
</comment>
<evidence type="ECO:0000313" key="2">
    <source>
        <dbReference type="EMBL" id="MBE9069384.1"/>
    </source>
</evidence>
<protein>
    <submittedName>
        <fullName evidence="2">YchJ family protein</fullName>
    </submittedName>
</protein>
<dbReference type="InterPro" id="IPR032710">
    <property type="entry name" value="NTF2-like_dom_sf"/>
</dbReference>
<gene>
    <name evidence="2" type="ORF">IQ260_22320</name>
</gene>
<dbReference type="NCBIfam" id="NF002449">
    <property type="entry name" value="PRK01617.1"/>
    <property type="match status" value="1"/>
</dbReference>
<dbReference type="Pfam" id="PF02810">
    <property type="entry name" value="SEC-C"/>
    <property type="match status" value="1"/>
</dbReference>
<dbReference type="PANTHER" id="PTHR33747:SF1">
    <property type="entry name" value="ADENYLATE CYCLASE-ASSOCIATED CAP C-TERMINAL DOMAIN-CONTAINING PROTEIN"/>
    <property type="match status" value="1"/>
</dbReference>
<dbReference type="Gene3D" id="3.10.450.50">
    <property type="match status" value="1"/>
</dbReference>
<organism evidence="2 3">
    <name type="scientific">Leptolyngbya cf. ectocarpi LEGE 11479</name>
    <dbReference type="NCBI Taxonomy" id="1828722"/>
    <lineage>
        <taxon>Bacteria</taxon>
        <taxon>Bacillati</taxon>
        <taxon>Cyanobacteriota</taxon>
        <taxon>Cyanophyceae</taxon>
        <taxon>Leptolyngbyales</taxon>
        <taxon>Leptolyngbyaceae</taxon>
        <taxon>Leptolyngbya group</taxon>
        <taxon>Leptolyngbya</taxon>
    </lineage>
</organism>
<dbReference type="InterPro" id="IPR048469">
    <property type="entry name" value="YchJ-like_M"/>
</dbReference>
<keyword evidence="3" id="KW-1185">Reference proteome</keyword>
<evidence type="ECO:0000313" key="3">
    <source>
        <dbReference type="Proteomes" id="UP000615026"/>
    </source>
</evidence>
<dbReference type="InterPro" id="IPR004027">
    <property type="entry name" value="SEC_C_motif"/>
</dbReference>